<organism evidence="1 2">
    <name type="scientific">Gossypium stocksii</name>
    <dbReference type="NCBI Taxonomy" id="47602"/>
    <lineage>
        <taxon>Eukaryota</taxon>
        <taxon>Viridiplantae</taxon>
        <taxon>Streptophyta</taxon>
        <taxon>Embryophyta</taxon>
        <taxon>Tracheophyta</taxon>
        <taxon>Spermatophyta</taxon>
        <taxon>Magnoliopsida</taxon>
        <taxon>eudicotyledons</taxon>
        <taxon>Gunneridae</taxon>
        <taxon>Pentapetalae</taxon>
        <taxon>rosids</taxon>
        <taxon>malvids</taxon>
        <taxon>Malvales</taxon>
        <taxon>Malvaceae</taxon>
        <taxon>Malvoideae</taxon>
        <taxon>Gossypium</taxon>
    </lineage>
</organism>
<name>A0A9D3U9N9_9ROSI</name>
<sequence length="117" mass="13405">MVWTKRYLFQKQFGRITPKQCVVSSSTIDRRGVLLWAPPRPGFVKFNVDGVAKGCPRLTRCGGVLQNEMGDLFSVCKERPLCIFWEDSTVGSLAYCVRGWQAQETKRHGISYWEVMI</sequence>
<dbReference type="AlphaFoldDB" id="A0A9D3U9N9"/>
<dbReference type="EMBL" id="JAIQCV010000013">
    <property type="protein sequence ID" value="KAH1032548.1"/>
    <property type="molecule type" value="Genomic_DNA"/>
</dbReference>
<dbReference type="Proteomes" id="UP000828251">
    <property type="component" value="Unassembled WGS sequence"/>
</dbReference>
<protein>
    <submittedName>
        <fullName evidence="1">Uncharacterized protein</fullName>
    </submittedName>
</protein>
<proteinExistence type="predicted"/>
<reference evidence="1 2" key="1">
    <citation type="journal article" date="2021" name="Plant Biotechnol. J.">
        <title>Multi-omics assisted identification of the key and species-specific regulatory components of drought-tolerant mechanisms in Gossypium stocksii.</title>
        <authorList>
            <person name="Yu D."/>
            <person name="Ke L."/>
            <person name="Zhang D."/>
            <person name="Wu Y."/>
            <person name="Sun Y."/>
            <person name="Mei J."/>
            <person name="Sun J."/>
            <person name="Sun Y."/>
        </authorList>
    </citation>
    <scope>NUCLEOTIDE SEQUENCE [LARGE SCALE GENOMIC DNA]</scope>
    <source>
        <strain evidence="2">cv. E1</strain>
        <tissue evidence="1">Leaf</tissue>
    </source>
</reference>
<evidence type="ECO:0000313" key="1">
    <source>
        <dbReference type="EMBL" id="KAH1032548.1"/>
    </source>
</evidence>
<comment type="caution">
    <text evidence="1">The sequence shown here is derived from an EMBL/GenBank/DDBJ whole genome shotgun (WGS) entry which is preliminary data.</text>
</comment>
<accession>A0A9D3U9N9</accession>
<evidence type="ECO:0000313" key="2">
    <source>
        <dbReference type="Proteomes" id="UP000828251"/>
    </source>
</evidence>
<gene>
    <name evidence="1" type="ORF">J1N35_044722</name>
</gene>
<dbReference type="OrthoDB" id="10430334at2759"/>
<keyword evidence="2" id="KW-1185">Reference proteome</keyword>